<organism evidence="1 2">
    <name type="scientific">Rasamsonia emersonii (strain ATCC 16479 / CBS 393.64 / IMI 116815)</name>
    <dbReference type="NCBI Taxonomy" id="1408163"/>
    <lineage>
        <taxon>Eukaryota</taxon>
        <taxon>Fungi</taxon>
        <taxon>Dikarya</taxon>
        <taxon>Ascomycota</taxon>
        <taxon>Pezizomycotina</taxon>
        <taxon>Eurotiomycetes</taxon>
        <taxon>Eurotiomycetidae</taxon>
        <taxon>Eurotiales</taxon>
        <taxon>Trichocomaceae</taxon>
        <taxon>Rasamsonia</taxon>
    </lineage>
</organism>
<gene>
    <name evidence="1" type="ORF">T310_8818</name>
</gene>
<dbReference type="AlphaFoldDB" id="A0A0F4YID7"/>
<sequence length="102" mass="11170">YQVTSWVHGKRGAYVRIKSIPNCGSSSNMPGVDCSSFEPSALLEKSRHPGCSVGLDWYACTCNDDGPFASPRSPPLPFVLDGEKLEAGVVKKPWFELWNPPD</sequence>
<dbReference type="EMBL" id="LASV01000664">
    <property type="protein sequence ID" value="KKA17353.1"/>
    <property type="molecule type" value="Genomic_DNA"/>
</dbReference>
<protein>
    <submittedName>
        <fullName evidence="1">Uncharacterized protein</fullName>
    </submittedName>
</protein>
<dbReference type="Proteomes" id="UP000053958">
    <property type="component" value="Unassembled WGS sequence"/>
</dbReference>
<name>A0A0F4YID7_RASE3</name>
<accession>A0A0F4YID7</accession>
<evidence type="ECO:0000313" key="1">
    <source>
        <dbReference type="EMBL" id="KKA17353.1"/>
    </source>
</evidence>
<reference evidence="1 2" key="1">
    <citation type="submission" date="2015-04" db="EMBL/GenBank/DDBJ databases">
        <authorList>
            <person name="Heijne W.H."/>
            <person name="Fedorova N.D."/>
            <person name="Nierman W.C."/>
            <person name="Vollebregt A.W."/>
            <person name="Zhao Z."/>
            <person name="Wu L."/>
            <person name="Kumar M."/>
            <person name="Stam H."/>
            <person name="van den Berg M.A."/>
            <person name="Pel H.J."/>
        </authorList>
    </citation>
    <scope>NUCLEOTIDE SEQUENCE [LARGE SCALE GENOMIC DNA]</scope>
    <source>
        <strain evidence="1 2">CBS 393.64</strain>
    </source>
</reference>
<keyword evidence="2" id="KW-1185">Reference proteome</keyword>
<evidence type="ECO:0000313" key="2">
    <source>
        <dbReference type="Proteomes" id="UP000053958"/>
    </source>
</evidence>
<dbReference type="GeneID" id="25320967"/>
<dbReference type="RefSeq" id="XP_013323965.1">
    <property type="nucleotide sequence ID" value="XM_013468511.1"/>
</dbReference>
<proteinExistence type="predicted"/>
<feature type="non-terminal residue" evidence="1">
    <location>
        <position position="1"/>
    </location>
</feature>
<comment type="caution">
    <text evidence="1">The sequence shown here is derived from an EMBL/GenBank/DDBJ whole genome shotgun (WGS) entry which is preliminary data.</text>
</comment>